<reference evidence="2 3" key="1">
    <citation type="submission" date="2021-06" db="EMBL/GenBank/DDBJ databases">
        <authorList>
            <person name="Palmer J.M."/>
        </authorList>
    </citation>
    <scope>NUCLEOTIDE SEQUENCE [LARGE SCALE GENOMIC DNA]</scope>
    <source>
        <strain evidence="2 3">GA_2019</strain>
        <tissue evidence="2">Muscle</tissue>
    </source>
</reference>
<sequence length="101" mass="11333">MEVINVSWVCLCKLVTADLSLRLIDCSAHSGCLYLQLTCLDILTLSETPSKKVGRTMKDVFYKEINAANGLELKLDKQYSDCFFSDESFFSLPCSVSSEVY</sequence>
<evidence type="ECO:0000313" key="2">
    <source>
        <dbReference type="EMBL" id="MEQ2187375.1"/>
    </source>
</evidence>
<keyword evidence="3" id="KW-1185">Reference proteome</keyword>
<feature type="signal peptide" evidence="1">
    <location>
        <begin position="1"/>
        <end position="17"/>
    </location>
</feature>
<accession>A0ABV0PV76</accession>
<comment type="caution">
    <text evidence="2">The sequence shown here is derived from an EMBL/GenBank/DDBJ whole genome shotgun (WGS) entry which is preliminary data.</text>
</comment>
<evidence type="ECO:0000256" key="1">
    <source>
        <dbReference type="SAM" id="SignalP"/>
    </source>
</evidence>
<proteinExistence type="predicted"/>
<protein>
    <submittedName>
        <fullName evidence="2">Uncharacterized protein</fullName>
    </submittedName>
</protein>
<dbReference type="Proteomes" id="UP001476798">
    <property type="component" value="Unassembled WGS sequence"/>
</dbReference>
<keyword evidence="1" id="KW-0732">Signal</keyword>
<feature type="chain" id="PRO_5045177773" evidence="1">
    <location>
        <begin position="18"/>
        <end position="101"/>
    </location>
</feature>
<evidence type="ECO:0000313" key="3">
    <source>
        <dbReference type="Proteomes" id="UP001476798"/>
    </source>
</evidence>
<name>A0ABV0PV76_9TELE</name>
<gene>
    <name evidence="2" type="ORF">GOODEAATRI_004101</name>
</gene>
<organism evidence="2 3">
    <name type="scientific">Goodea atripinnis</name>
    <dbReference type="NCBI Taxonomy" id="208336"/>
    <lineage>
        <taxon>Eukaryota</taxon>
        <taxon>Metazoa</taxon>
        <taxon>Chordata</taxon>
        <taxon>Craniata</taxon>
        <taxon>Vertebrata</taxon>
        <taxon>Euteleostomi</taxon>
        <taxon>Actinopterygii</taxon>
        <taxon>Neopterygii</taxon>
        <taxon>Teleostei</taxon>
        <taxon>Neoteleostei</taxon>
        <taxon>Acanthomorphata</taxon>
        <taxon>Ovalentaria</taxon>
        <taxon>Atherinomorphae</taxon>
        <taxon>Cyprinodontiformes</taxon>
        <taxon>Goodeidae</taxon>
        <taxon>Goodea</taxon>
    </lineage>
</organism>
<dbReference type="EMBL" id="JAHRIO010090128">
    <property type="protein sequence ID" value="MEQ2187375.1"/>
    <property type="molecule type" value="Genomic_DNA"/>
</dbReference>